<accession>A0A6M3LUU6</accession>
<dbReference type="EMBL" id="MT143393">
    <property type="protein sequence ID" value="QJA96368.1"/>
    <property type="molecule type" value="Genomic_DNA"/>
</dbReference>
<reference evidence="1" key="1">
    <citation type="submission" date="2020-03" db="EMBL/GenBank/DDBJ databases">
        <title>The deep terrestrial virosphere.</title>
        <authorList>
            <person name="Holmfeldt K."/>
            <person name="Nilsson E."/>
            <person name="Simone D."/>
            <person name="Lopez-Fernandez M."/>
            <person name="Wu X."/>
            <person name="de Brujin I."/>
            <person name="Lundin D."/>
            <person name="Andersson A."/>
            <person name="Bertilsson S."/>
            <person name="Dopson M."/>
        </authorList>
    </citation>
    <scope>NUCLEOTIDE SEQUENCE</scope>
    <source>
        <strain evidence="1">MM415B09072</strain>
    </source>
</reference>
<evidence type="ECO:0000313" key="1">
    <source>
        <dbReference type="EMBL" id="QJA96368.1"/>
    </source>
</evidence>
<protein>
    <submittedName>
        <fullName evidence="1">Uncharacterized protein</fullName>
    </submittedName>
</protein>
<proteinExistence type="predicted"/>
<name>A0A6M3LUU6_9ZZZZ</name>
<gene>
    <name evidence="1" type="ORF">MM415B09072_0009</name>
</gene>
<organism evidence="1">
    <name type="scientific">viral metagenome</name>
    <dbReference type="NCBI Taxonomy" id="1070528"/>
    <lineage>
        <taxon>unclassified sequences</taxon>
        <taxon>metagenomes</taxon>
        <taxon>organismal metagenomes</taxon>
    </lineage>
</organism>
<sequence length="140" mass="16036">MTDHNRGIIGAIEELLLYYERNRGTGHTTAALDGVRNCTNAKLVTRTVHEAEVINHVYPNTAVGVSSLNSLMSRQCAIVLDNHFLTEMFREVLRKVRTLEEQVEQKVELEFRVLKLLRVVDRLEADLALMRWEASLSDMK</sequence>
<dbReference type="AlphaFoldDB" id="A0A6M3LUU6"/>